<organism evidence="1 2">
    <name type="scientific">Rhizoctonia solani</name>
    <dbReference type="NCBI Taxonomy" id="456999"/>
    <lineage>
        <taxon>Eukaryota</taxon>
        <taxon>Fungi</taxon>
        <taxon>Dikarya</taxon>
        <taxon>Basidiomycota</taxon>
        <taxon>Agaricomycotina</taxon>
        <taxon>Agaricomycetes</taxon>
        <taxon>Cantharellales</taxon>
        <taxon>Ceratobasidiaceae</taxon>
        <taxon>Rhizoctonia</taxon>
    </lineage>
</organism>
<gene>
    <name evidence="1" type="ORF">RSOLAG22IIIB_13798</name>
</gene>
<dbReference type="EMBL" id="CYGV01000511">
    <property type="protein sequence ID" value="CUA68674.1"/>
    <property type="molecule type" value="Genomic_DNA"/>
</dbReference>
<accession>A0A0K6FRP6</accession>
<evidence type="ECO:0000313" key="2">
    <source>
        <dbReference type="Proteomes" id="UP000044841"/>
    </source>
</evidence>
<proteinExistence type="predicted"/>
<protein>
    <submittedName>
        <fullName evidence="1">Uncharacterized protein</fullName>
    </submittedName>
</protein>
<dbReference type="Proteomes" id="UP000044841">
    <property type="component" value="Unassembled WGS sequence"/>
</dbReference>
<reference evidence="1 2" key="1">
    <citation type="submission" date="2015-07" db="EMBL/GenBank/DDBJ databases">
        <authorList>
            <person name="Noorani M."/>
        </authorList>
    </citation>
    <scope>NUCLEOTIDE SEQUENCE [LARGE SCALE GENOMIC DNA]</scope>
    <source>
        <strain evidence="1">BBA 69670</strain>
    </source>
</reference>
<dbReference type="AlphaFoldDB" id="A0A0K6FRP6"/>
<evidence type="ECO:0000313" key="1">
    <source>
        <dbReference type="EMBL" id="CUA68674.1"/>
    </source>
</evidence>
<keyword evidence="2" id="KW-1185">Reference proteome</keyword>
<sequence length="323" mass="35966">MLCQLDQQSDQSALPIEIAAIISSSIDPSKRTKTMRQFLQDSFSRPRPQSPLNNSKSLHLLDLEVTAATGSNEDIGVVTAISSVETTTTSTGSSRMDIAEKITDVSGALITAEPAEVTVEVVQLDLERSTALRDNTPKDRAQLDLKYSNLNVSTGNEDRSTETIFGLATQTNITPIQKHSRNALWDALYESLGILKAKSKQFSPLSDAIESLILCLGEFEETTRNVIEYEDLAVKLTSSSNSLHQTIDGSSWTWISDSATSAAISIENQVQETRNKLKCAMIESPQETSENKEELRRRFRQIEVHFQQLHVTKYKPQYEEYFG</sequence>
<name>A0A0K6FRP6_9AGAM</name>